<dbReference type="Gramene" id="KRH76065">
    <property type="protein sequence ID" value="KRH76065"/>
    <property type="gene ID" value="GLYMA_01G128600"/>
</dbReference>
<evidence type="ECO:0000313" key="2">
    <source>
        <dbReference type="EnsemblPlants" id="KRH76065"/>
    </source>
</evidence>
<dbReference type="EnsemblPlants" id="KRH76065">
    <property type="protein sequence ID" value="KRH76065"/>
    <property type="gene ID" value="GLYMA_01G128600"/>
</dbReference>
<keyword evidence="3" id="KW-1185">Reference proteome</keyword>
<reference evidence="2" key="2">
    <citation type="submission" date="2018-02" db="UniProtKB">
        <authorList>
            <consortium name="EnsemblPlants"/>
        </authorList>
    </citation>
    <scope>IDENTIFICATION</scope>
    <source>
        <strain evidence="2">Williams 82</strain>
    </source>
</reference>
<reference evidence="1" key="3">
    <citation type="submission" date="2018-07" db="EMBL/GenBank/DDBJ databases">
        <title>WGS assembly of Glycine max.</title>
        <authorList>
            <person name="Schmutz J."/>
            <person name="Cannon S."/>
            <person name="Schlueter J."/>
            <person name="Ma J."/>
            <person name="Mitros T."/>
            <person name="Nelson W."/>
            <person name="Hyten D."/>
            <person name="Song Q."/>
            <person name="Thelen J."/>
            <person name="Cheng J."/>
            <person name="Xu D."/>
            <person name="Hellsten U."/>
            <person name="May G."/>
            <person name="Yu Y."/>
            <person name="Sakurai T."/>
            <person name="Umezawa T."/>
            <person name="Bhattacharyya M."/>
            <person name="Sandhu D."/>
            <person name="Valliyodan B."/>
            <person name="Lindquist E."/>
            <person name="Peto M."/>
            <person name="Grant D."/>
            <person name="Shu S."/>
            <person name="Goodstein D."/>
            <person name="Barry K."/>
            <person name="Futrell-Griggs M."/>
            <person name="Abernathy B."/>
            <person name="Du J."/>
            <person name="Tian Z."/>
            <person name="Zhu L."/>
            <person name="Gill N."/>
            <person name="Joshi T."/>
            <person name="Libault M."/>
            <person name="Sethuraman A."/>
            <person name="Zhang X."/>
            <person name="Shinozaki K."/>
            <person name="Nguyen H."/>
            <person name="Wing R."/>
            <person name="Cregan P."/>
            <person name="Specht J."/>
            <person name="Grimwood J."/>
            <person name="Rokhsar D."/>
            <person name="Stacey G."/>
            <person name="Shoemaker R."/>
            <person name="Jackson S."/>
        </authorList>
    </citation>
    <scope>NUCLEOTIDE SEQUENCE</scope>
    <source>
        <tissue evidence="1">Callus</tissue>
    </source>
</reference>
<evidence type="ECO:0000313" key="1">
    <source>
        <dbReference type="EMBL" id="KRH76065.1"/>
    </source>
</evidence>
<accession>K7K3J5</accession>
<organism evidence="2">
    <name type="scientific">Glycine max</name>
    <name type="common">Soybean</name>
    <name type="synonym">Glycine hispida</name>
    <dbReference type="NCBI Taxonomy" id="3847"/>
    <lineage>
        <taxon>Eukaryota</taxon>
        <taxon>Viridiplantae</taxon>
        <taxon>Streptophyta</taxon>
        <taxon>Embryophyta</taxon>
        <taxon>Tracheophyta</taxon>
        <taxon>Spermatophyta</taxon>
        <taxon>Magnoliopsida</taxon>
        <taxon>eudicotyledons</taxon>
        <taxon>Gunneridae</taxon>
        <taxon>Pentapetalae</taxon>
        <taxon>rosids</taxon>
        <taxon>fabids</taxon>
        <taxon>Fabales</taxon>
        <taxon>Fabaceae</taxon>
        <taxon>Papilionoideae</taxon>
        <taxon>50 kb inversion clade</taxon>
        <taxon>NPAAA clade</taxon>
        <taxon>indigoferoid/millettioid clade</taxon>
        <taxon>Phaseoleae</taxon>
        <taxon>Glycine</taxon>
        <taxon>Glycine subgen. Soja</taxon>
    </lineage>
</organism>
<dbReference type="AlphaFoldDB" id="K7K3J5"/>
<evidence type="ECO:0000313" key="3">
    <source>
        <dbReference type="Proteomes" id="UP000008827"/>
    </source>
</evidence>
<proteinExistence type="predicted"/>
<dbReference type="PaxDb" id="3847-GLYMA01G31980.1"/>
<reference evidence="1 2" key="1">
    <citation type="journal article" date="2010" name="Nature">
        <title>Genome sequence of the palaeopolyploid soybean.</title>
        <authorList>
            <person name="Schmutz J."/>
            <person name="Cannon S.B."/>
            <person name="Schlueter J."/>
            <person name="Ma J."/>
            <person name="Mitros T."/>
            <person name="Nelson W."/>
            <person name="Hyten D.L."/>
            <person name="Song Q."/>
            <person name="Thelen J.J."/>
            <person name="Cheng J."/>
            <person name="Xu D."/>
            <person name="Hellsten U."/>
            <person name="May G.D."/>
            <person name="Yu Y."/>
            <person name="Sakurai T."/>
            <person name="Umezawa T."/>
            <person name="Bhattacharyya M.K."/>
            <person name="Sandhu D."/>
            <person name="Valliyodan B."/>
            <person name="Lindquist E."/>
            <person name="Peto M."/>
            <person name="Grant D."/>
            <person name="Shu S."/>
            <person name="Goodstein D."/>
            <person name="Barry K."/>
            <person name="Futrell-Griggs M."/>
            <person name="Abernathy B."/>
            <person name="Du J."/>
            <person name="Tian Z."/>
            <person name="Zhu L."/>
            <person name="Gill N."/>
            <person name="Joshi T."/>
            <person name="Libault M."/>
            <person name="Sethuraman A."/>
            <person name="Zhang X.-C."/>
            <person name="Shinozaki K."/>
            <person name="Nguyen H.T."/>
            <person name="Wing R.A."/>
            <person name="Cregan P."/>
            <person name="Specht J."/>
            <person name="Grimwood J."/>
            <person name="Rokhsar D."/>
            <person name="Stacey G."/>
            <person name="Shoemaker R.C."/>
            <person name="Jackson S.A."/>
        </authorList>
    </citation>
    <scope>NUCLEOTIDE SEQUENCE [LARGE SCALE GENOMIC DNA]</scope>
    <source>
        <strain evidence="2">cv. Williams 82</strain>
        <tissue evidence="1">Callus</tissue>
    </source>
</reference>
<protein>
    <submittedName>
        <fullName evidence="1 2">Uncharacterized protein</fullName>
    </submittedName>
</protein>
<dbReference type="InParanoid" id="K7K3J5"/>
<gene>
    <name evidence="1" type="ORF">GLYMA_01G128600</name>
</gene>
<name>K7K3J5_SOYBN</name>
<dbReference type="HOGENOM" id="CLU_2908603_0_0_1"/>
<dbReference type="EMBL" id="CM000834">
    <property type="protein sequence ID" value="KRH76065.1"/>
    <property type="molecule type" value="Genomic_DNA"/>
</dbReference>
<sequence length="62" mass="7034">MSTTTSVSANAIHNMTQIAAHELTKQIQKNLSKAFIGMFHFRFRKCHQHTSETMSISKKNAL</sequence>
<dbReference type="Proteomes" id="UP000008827">
    <property type="component" value="Chromosome 1"/>
</dbReference>
<dbReference type="SMR" id="K7K3J5"/>